<name>A0ABR3LW29_9TELE</name>
<accession>A0ABR3LW29</accession>
<evidence type="ECO:0000313" key="1">
    <source>
        <dbReference type="EMBL" id="KAL1255969.1"/>
    </source>
</evidence>
<gene>
    <name evidence="1" type="ORF">QQF64_014030</name>
</gene>
<keyword evidence="2" id="KW-1185">Reference proteome</keyword>
<reference evidence="1 2" key="1">
    <citation type="submission" date="2023-09" db="EMBL/GenBank/DDBJ databases">
        <authorList>
            <person name="Wang M."/>
        </authorList>
    </citation>
    <scope>NUCLEOTIDE SEQUENCE [LARGE SCALE GENOMIC DNA]</scope>
    <source>
        <strain evidence="1">GT-2023</strain>
        <tissue evidence="1">Liver</tissue>
    </source>
</reference>
<sequence length="70" mass="8145">MVGEHSFLQAEMRREVLQLESMSSNKPRKPLIPLRIELWRYILRELIGKVSERVSSVKSALVILLKVERG</sequence>
<protein>
    <submittedName>
        <fullName evidence="1">Uncharacterized protein</fullName>
    </submittedName>
</protein>
<organism evidence="1 2">
    <name type="scientific">Cirrhinus molitorella</name>
    <name type="common">mud carp</name>
    <dbReference type="NCBI Taxonomy" id="172907"/>
    <lineage>
        <taxon>Eukaryota</taxon>
        <taxon>Metazoa</taxon>
        <taxon>Chordata</taxon>
        <taxon>Craniata</taxon>
        <taxon>Vertebrata</taxon>
        <taxon>Euteleostomi</taxon>
        <taxon>Actinopterygii</taxon>
        <taxon>Neopterygii</taxon>
        <taxon>Teleostei</taxon>
        <taxon>Ostariophysi</taxon>
        <taxon>Cypriniformes</taxon>
        <taxon>Cyprinidae</taxon>
        <taxon>Labeoninae</taxon>
        <taxon>Labeonini</taxon>
        <taxon>Cirrhinus</taxon>
    </lineage>
</organism>
<evidence type="ECO:0000313" key="2">
    <source>
        <dbReference type="Proteomes" id="UP001558613"/>
    </source>
</evidence>
<proteinExistence type="predicted"/>
<comment type="caution">
    <text evidence="1">The sequence shown here is derived from an EMBL/GenBank/DDBJ whole genome shotgun (WGS) entry which is preliminary data.</text>
</comment>
<dbReference type="Proteomes" id="UP001558613">
    <property type="component" value="Unassembled WGS sequence"/>
</dbReference>
<dbReference type="EMBL" id="JAYMGO010000019">
    <property type="protein sequence ID" value="KAL1255969.1"/>
    <property type="molecule type" value="Genomic_DNA"/>
</dbReference>